<feature type="compositionally biased region" description="Polar residues" evidence="1">
    <location>
        <begin position="223"/>
        <end position="237"/>
    </location>
</feature>
<evidence type="ECO:0000313" key="2">
    <source>
        <dbReference type="EMBL" id="KAK3369840.1"/>
    </source>
</evidence>
<feature type="compositionally biased region" description="Basic and acidic residues" evidence="1">
    <location>
        <begin position="239"/>
        <end position="248"/>
    </location>
</feature>
<keyword evidence="3" id="KW-1185">Reference proteome</keyword>
<proteinExistence type="predicted"/>
<sequence>MSTPDLLMLDDVSVDVDFQSLVEICSPLWDGRIDPRALRPKIPPIFAADSCARSFVQATALILYNQETDPHERAIEMAANDPNALVYSCCSHCEHCKANTLAGIAPPEPSVVQLDPLVMPEDSSILDFSNPLVPTVIEKLLLYDYGVRGTWDRIVEGSWKNPFYSDWGESMPVSFWMSLEMLSRYLVQFIKHVKRGGDLFPGVEHWKFLCAKRRAAKNGISLDPTTDVQGSSPSGTKSGMEKRLSVSEVTNKEENWGVVVVPRMKQVGEEKIAKLD</sequence>
<organism evidence="2 3">
    <name type="scientific">Podospora didyma</name>
    <dbReference type="NCBI Taxonomy" id="330526"/>
    <lineage>
        <taxon>Eukaryota</taxon>
        <taxon>Fungi</taxon>
        <taxon>Dikarya</taxon>
        <taxon>Ascomycota</taxon>
        <taxon>Pezizomycotina</taxon>
        <taxon>Sordariomycetes</taxon>
        <taxon>Sordariomycetidae</taxon>
        <taxon>Sordariales</taxon>
        <taxon>Podosporaceae</taxon>
        <taxon>Podospora</taxon>
    </lineage>
</organism>
<feature type="region of interest" description="Disordered" evidence="1">
    <location>
        <begin position="221"/>
        <end position="248"/>
    </location>
</feature>
<name>A0AAE0N4E7_9PEZI</name>
<reference evidence="2" key="1">
    <citation type="journal article" date="2023" name="Mol. Phylogenet. Evol.">
        <title>Genome-scale phylogeny and comparative genomics of the fungal order Sordariales.</title>
        <authorList>
            <person name="Hensen N."/>
            <person name="Bonometti L."/>
            <person name="Westerberg I."/>
            <person name="Brannstrom I.O."/>
            <person name="Guillou S."/>
            <person name="Cros-Aarteil S."/>
            <person name="Calhoun S."/>
            <person name="Haridas S."/>
            <person name="Kuo A."/>
            <person name="Mondo S."/>
            <person name="Pangilinan J."/>
            <person name="Riley R."/>
            <person name="LaButti K."/>
            <person name="Andreopoulos B."/>
            <person name="Lipzen A."/>
            <person name="Chen C."/>
            <person name="Yan M."/>
            <person name="Daum C."/>
            <person name="Ng V."/>
            <person name="Clum A."/>
            <person name="Steindorff A."/>
            <person name="Ohm R.A."/>
            <person name="Martin F."/>
            <person name="Silar P."/>
            <person name="Natvig D.O."/>
            <person name="Lalanne C."/>
            <person name="Gautier V."/>
            <person name="Ament-Velasquez S.L."/>
            <person name="Kruys A."/>
            <person name="Hutchinson M.I."/>
            <person name="Powell A.J."/>
            <person name="Barry K."/>
            <person name="Miller A.N."/>
            <person name="Grigoriev I.V."/>
            <person name="Debuchy R."/>
            <person name="Gladieux P."/>
            <person name="Hiltunen Thoren M."/>
            <person name="Johannesson H."/>
        </authorList>
    </citation>
    <scope>NUCLEOTIDE SEQUENCE</scope>
    <source>
        <strain evidence="2">CBS 232.78</strain>
    </source>
</reference>
<comment type="caution">
    <text evidence="2">The sequence shown here is derived from an EMBL/GenBank/DDBJ whole genome shotgun (WGS) entry which is preliminary data.</text>
</comment>
<dbReference type="AlphaFoldDB" id="A0AAE0N4E7"/>
<dbReference type="Proteomes" id="UP001285441">
    <property type="component" value="Unassembled WGS sequence"/>
</dbReference>
<accession>A0AAE0N4E7</accession>
<dbReference type="EMBL" id="JAULSW010000009">
    <property type="protein sequence ID" value="KAK3369840.1"/>
    <property type="molecule type" value="Genomic_DNA"/>
</dbReference>
<evidence type="ECO:0000313" key="3">
    <source>
        <dbReference type="Proteomes" id="UP001285441"/>
    </source>
</evidence>
<reference evidence="2" key="2">
    <citation type="submission" date="2023-06" db="EMBL/GenBank/DDBJ databases">
        <authorList>
            <consortium name="Lawrence Berkeley National Laboratory"/>
            <person name="Haridas S."/>
            <person name="Hensen N."/>
            <person name="Bonometti L."/>
            <person name="Westerberg I."/>
            <person name="Brannstrom I.O."/>
            <person name="Guillou S."/>
            <person name="Cros-Aarteil S."/>
            <person name="Calhoun S."/>
            <person name="Kuo A."/>
            <person name="Mondo S."/>
            <person name="Pangilinan J."/>
            <person name="Riley R."/>
            <person name="LaButti K."/>
            <person name="Andreopoulos B."/>
            <person name="Lipzen A."/>
            <person name="Chen C."/>
            <person name="Yanf M."/>
            <person name="Daum C."/>
            <person name="Ng V."/>
            <person name="Clum A."/>
            <person name="Steindorff A."/>
            <person name="Ohm R."/>
            <person name="Martin F."/>
            <person name="Silar P."/>
            <person name="Natvig D."/>
            <person name="Lalanne C."/>
            <person name="Gautier V."/>
            <person name="Ament-velasquez S.L."/>
            <person name="Kruys A."/>
            <person name="Hutchinson M.I."/>
            <person name="Powell A.J."/>
            <person name="Barry K."/>
            <person name="Miller A.N."/>
            <person name="Grigoriev I.V."/>
            <person name="Debuchy R."/>
            <person name="Gladieux P."/>
            <person name="Thoren M.H."/>
            <person name="Johannesson H."/>
        </authorList>
    </citation>
    <scope>NUCLEOTIDE SEQUENCE</scope>
    <source>
        <strain evidence="2">CBS 232.78</strain>
    </source>
</reference>
<protein>
    <submittedName>
        <fullName evidence="2">Uncharacterized protein</fullName>
    </submittedName>
</protein>
<gene>
    <name evidence="2" type="ORF">B0H63DRAFT_527606</name>
</gene>
<evidence type="ECO:0000256" key="1">
    <source>
        <dbReference type="SAM" id="MobiDB-lite"/>
    </source>
</evidence>